<comment type="caution">
    <text evidence="2">The sequence shown here is derived from an EMBL/GenBank/DDBJ whole genome shotgun (WGS) entry which is preliminary data.</text>
</comment>
<evidence type="ECO:0000313" key="3">
    <source>
        <dbReference type="Proteomes" id="UP000230914"/>
    </source>
</evidence>
<sequence length="148" mass="15073">MKKRLVALSAAALFALSACGGGGASGDQGKVADKLIESAAEEGFKLDESCVNDVASKLSDEDAAKILEADDIEAAELSAEAEKLSLELVTCADVDALVDQMVAELGPDAADMIDTDCLKKAFKELDTSSGDPQAAMANAAMQCVSLGG</sequence>
<dbReference type="PROSITE" id="PS51257">
    <property type="entry name" value="PROKAR_LIPOPROTEIN"/>
    <property type="match status" value="1"/>
</dbReference>
<evidence type="ECO:0008006" key="4">
    <source>
        <dbReference type="Google" id="ProtNLM"/>
    </source>
</evidence>
<keyword evidence="1" id="KW-0732">Signal</keyword>
<feature type="chain" id="PRO_5038764372" description="Lipoprotein" evidence="1">
    <location>
        <begin position="21"/>
        <end position="148"/>
    </location>
</feature>
<proteinExistence type="predicted"/>
<accession>A0A2G6K8F5</accession>
<dbReference type="AlphaFoldDB" id="A0A2G6K8F5"/>
<protein>
    <recommendedName>
        <fullName evidence="4">Lipoprotein</fullName>
    </recommendedName>
</protein>
<feature type="signal peptide" evidence="1">
    <location>
        <begin position="1"/>
        <end position="20"/>
    </location>
</feature>
<evidence type="ECO:0000256" key="1">
    <source>
        <dbReference type="SAM" id="SignalP"/>
    </source>
</evidence>
<organism evidence="2 3">
    <name type="scientific">Ilumatobacter coccineus</name>
    <dbReference type="NCBI Taxonomy" id="467094"/>
    <lineage>
        <taxon>Bacteria</taxon>
        <taxon>Bacillati</taxon>
        <taxon>Actinomycetota</taxon>
        <taxon>Acidimicrobiia</taxon>
        <taxon>Acidimicrobiales</taxon>
        <taxon>Ilumatobacteraceae</taxon>
        <taxon>Ilumatobacter</taxon>
    </lineage>
</organism>
<dbReference type="EMBL" id="PDSL01000057">
    <property type="protein sequence ID" value="PIE31988.1"/>
    <property type="molecule type" value="Genomic_DNA"/>
</dbReference>
<evidence type="ECO:0000313" key="2">
    <source>
        <dbReference type="EMBL" id="PIE31988.1"/>
    </source>
</evidence>
<reference evidence="2 3" key="1">
    <citation type="submission" date="2017-10" db="EMBL/GenBank/DDBJ databases">
        <title>Novel microbial diversity and functional potential in the marine mammal oral microbiome.</title>
        <authorList>
            <person name="Dudek N.K."/>
            <person name="Sun C.L."/>
            <person name="Burstein D."/>
            <person name="Kantor R.S."/>
            <person name="Aliaga Goltsman D.S."/>
            <person name="Bik E.M."/>
            <person name="Thomas B.C."/>
            <person name="Banfield J.F."/>
            <person name="Relman D.A."/>
        </authorList>
    </citation>
    <scope>NUCLEOTIDE SEQUENCE [LARGE SCALE GENOMIC DNA]</scope>
    <source>
        <strain evidence="2">DOLJORAL78_61_10</strain>
    </source>
</reference>
<dbReference type="Proteomes" id="UP000230914">
    <property type="component" value="Unassembled WGS sequence"/>
</dbReference>
<gene>
    <name evidence="2" type="ORF">CSA55_04440</name>
</gene>
<name>A0A2G6K8F5_9ACTN</name>